<gene>
    <name evidence="1" type="ORF">EZS28_011888</name>
</gene>
<name>A0A5J4WCF6_9EUKA</name>
<proteinExistence type="predicted"/>
<dbReference type="EMBL" id="SNRW01002494">
    <property type="protein sequence ID" value="KAA6392581.1"/>
    <property type="molecule type" value="Genomic_DNA"/>
</dbReference>
<reference evidence="1 2" key="1">
    <citation type="submission" date="2019-03" db="EMBL/GenBank/DDBJ databases">
        <title>Single cell metagenomics reveals metabolic interactions within the superorganism composed of flagellate Streblomastix strix and complex community of Bacteroidetes bacteria on its surface.</title>
        <authorList>
            <person name="Treitli S.C."/>
            <person name="Kolisko M."/>
            <person name="Husnik F."/>
            <person name="Keeling P."/>
            <person name="Hampl V."/>
        </authorList>
    </citation>
    <scope>NUCLEOTIDE SEQUENCE [LARGE SCALE GENOMIC DNA]</scope>
    <source>
        <strain evidence="1">ST1C</strain>
    </source>
</reference>
<protein>
    <submittedName>
        <fullName evidence="1">Uncharacterized protein</fullName>
    </submittedName>
</protein>
<dbReference type="AlphaFoldDB" id="A0A5J4WCF6"/>
<dbReference type="Proteomes" id="UP000324800">
    <property type="component" value="Unassembled WGS sequence"/>
</dbReference>
<organism evidence="1 2">
    <name type="scientific">Streblomastix strix</name>
    <dbReference type="NCBI Taxonomy" id="222440"/>
    <lineage>
        <taxon>Eukaryota</taxon>
        <taxon>Metamonada</taxon>
        <taxon>Preaxostyla</taxon>
        <taxon>Oxymonadida</taxon>
        <taxon>Streblomastigidae</taxon>
        <taxon>Streblomastix</taxon>
    </lineage>
</organism>
<sequence>MFFHPLFLVQYLEYHTIRAEDLQPFHLAASRLFERIDILSYLIRQDFITDSALNHLTVVNTVQDDPFFGTQPLC</sequence>
<evidence type="ECO:0000313" key="1">
    <source>
        <dbReference type="EMBL" id="KAA6392581.1"/>
    </source>
</evidence>
<accession>A0A5J4WCF6</accession>
<comment type="caution">
    <text evidence="1">The sequence shown here is derived from an EMBL/GenBank/DDBJ whole genome shotgun (WGS) entry which is preliminary data.</text>
</comment>
<evidence type="ECO:0000313" key="2">
    <source>
        <dbReference type="Proteomes" id="UP000324800"/>
    </source>
</evidence>